<name>A0A516H5F3_9PROT</name>
<protein>
    <submittedName>
        <fullName evidence="2">Transcriptional regulator</fullName>
    </submittedName>
</protein>
<evidence type="ECO:0000313" key="3">
    <source>
        <dbReference type="Proteomes" id="UP000317496"/>
    </source>
</evidence>
<proteinExistence type="predicted"/>
<dbReference type="Proteomes" id="UP000317496">
    <property type="component" value="Chromosome"/>
</dbReference>
<dbReference type="EMBL" id="CP041636">
    <property type="protein sequence ID" value="QDO99034.1"/>
    <property type="molecule type" value="Genomic_DNA"/>
</dbReference>
<dbReference type="Pfam" id="PF12973">
    <property type="entry name" value="Cupin_7"/>
    <property type="match status" value="1"/>
</dbReference>
<sequence>MRAVTDLAAHTDSTPLGPTHHIPAELLLDYATGTLSEAWSLAAACHLTLCPHCRHELKAVEAMAGSMVEQIVPQPIADQDRAVAGFAGIAGRLGPQESARNARPVADPDGLPQPLRQYLGGGLADVRWRWSGAGLQSFALPMTRQRKAGGMVSLLKVAPGAGLPRHTHTGDEITLVLSGGYTAGDAAFRRGDVEIADPAVEHRPLAMLDQPCICLAITDAPLRFSGALGWFFNQWARFSA</sequence>
<organism evidence="2 3">
    <name type="scientific">Ferrovibrio terrae</name>
    <dbReference type="NCBI Taxonomy" id="2594003"/>
    <lineage>
        <taxon>Bacteria</taxon>
        <taxon>Pseudomonadati</taxon>
        <taxon>Pseudomonadota</taxon>
        <taxon>Alphaproteobacteria</taxon>
        <taxon>Rhodospirillales</taxon>
        <taxon>Rhodospirillaceae</taxon>
        <taxon>Ferrovibrio</taxon>
    </lineage>
</organism>
<dbReference type="KEGG" id="fer:FNB15_17940"/>
<dbReference type="AlphaFoldDB" id="A0A516H5F3"/>
<accession>A0A516H5F3</accession>
<dbReference type="OrthoDB" id="2988517at2"/>
<evidence type="ECO:0000259" key="1">
    <source>
        <dbReference type="Pfam" id="PF12973"/>
    </source>
</evidence>
<evidence type="ECO:0000313" key="2">
    <source>
        <dbReference type="EMBL" id="QDO99034.1"/>
    </source>
</evidence>
<dbReference type="InterPro" id="IPR011051">
    <property type="entry name" value="RmlC_Cupin_sf"/>
</dbReference>
<dbReference type="InterPro" id="IPR012807">
    <property type="entry name" value="Anti-sigma_ChrR"/>
</dbReference>
<dbReference type="Gene3D" id="1.10.10.1320">
    <property type="entry name" value="Anti-sigma factor, zinc-finger domain"/>
    <property type="match status" value="1"/>
</dbReference>
<reference evidence="2 3" key="1">
    <citation type="submission" date="2019-07" db="EMBL/GenBank/DDBJ databases">
        <title>Genome sequencing for Ferrovibrio sp. K5.</title>
        <authorList>
            <person name="Park S.-J."/>
        </authorList>
    </citation>
    <scope>NUCLEOTIDE SEQUENCE [LARGE SCALE GENOMIC DNA]</scope>
    <source>
        <strain evidence="2 3">K5</strain>
    </source>
</reference>
<dbReference type="InterPro" id="IPR041916">
    <property type="entry name" value="Anti_sigma_zinc_sf"/>
</dbReference>
<dbReference type="SUPFAM" id="SSF51182">
    <property type="entry name" value="RmlC-like cupins"/>
    <property type="match status" value="1"/>
</dbReference>
<gene>
    <name evidence="2" type="ORF">FNB15_17940</name>
</gene>
<dbReference type="CDD" id="cd20301">
    <property type="entry name" value="cupin_ChrR"/>
    <property type="match status" value="1"/>
</dbReference>
<feature type="domain" description="ChrR-like cupin" evidence="1">
    <location>
        <begin position="124"/>
        <end position="216"/>
    </location>
</feature>
<dbReference type="Gene3D" id="2.60.120.10">
    <property type="entry name" value="Jelly Rolls"/>
    <property type="match status" value="1"/>
</dbReference>
<dbReference type="NCBIfam" id="TIGR02451">
    <property type="entry name" value="anti_sig_ChrR"/>
    <property type="match status" value="1"/>
</dbReference>
<dbReference type="InterPro" id="IPR014710">
    <property type="entry name" value="RmlC-like_jellyroll"/>
</dbReference>
<keyword evidence="3" id="KW-1185">Reference proteome</keyword>
<dbReference type="InterPro" id="IPR025979">
    <property type="entry name" value="ChrR-like_cupin_dom"/>
</dbReference>